<proteinExistence type="predicted"/>
<sequence>MTAAVSRESRLNACTTAVVSSGMESGVVGLEGGAGDWQAPRLKKIAQIRERIALTGLEGETLQEPLKRA</sequence>
<accession>A0A7V2F699</accession>
<organism evidence="1">
    <name type="scientific">Rhodothermus marinus</name>
    <name type="common">Rhodothermus obamensis</name>
    <dbReference type="NCBI Taxonomy" id="29549"/>
    <lineage>
        <taxon>Bacteria</taxon>
        <taxon>Pseudomonadati</taxon>
        <taxon>Rhodothermota</taxon>
        <taxon>Rhodothermia</taxon>
        <taxon>Rhodothermales</taxon>
        <taxon>Rhodothermaceae</taxon>
        <taxon>Rhodothermus</taxon>
    </lineage>
</organism>
<gene>
    <name evidence="1" type="ORF">ENO59_05075</name>
</gene>
<dbReference type="EMBL" id="DSGB01000004">
    <property type="protein sequence ID" value="HER95872.1"/>
    <property type="molecule type" value="Genomic_DNA"/>
</dbReference>
<name>A0A7V2F699_RHOMR</name>
<evidence type="ECO:0000313" key="1">
    <source>
        <dbReference type="EMBL" id="HER95872.1"/>
    </source>
</evidence>
<comment type="caution">
    <text evidence="1">The sequence shown here is derived from an EMBL/GenBank/DDBJ whole genome shotgun (WGS) entry which is preliminary data.</text>
</comment>
<dbReference type="AlphaFoldDB" id="A0A7V2F699"/>
<reference evidence="1" key="1">
    <citation type="journal article" date="2020" name="mSystems">
        <title>Genome- and Community-Level Interaction Insights into Carbon Utilization and Element Cycling Functions of Hydrothermarchaeota in Hydrothermal Sediment.</title>
        <authorList>
            <person name="Zhou Z."/>
            <person name="Liu Y."/>
            <person name="Xu W."/>
            <person name="Pan J."/>
            <person name="Luo Z.H."/>
            <person name="Li M."/>
        </authorList>
    </citation>
    <scope>NUCLEOTIDE SEQUENCE [LARGE SCALE GENOMIC DNA]</scope>
    <source>
        <strain evidence="1">SpSt-143</strain>
    </source>
</reference>
<protein>
    <submittedName>
        <fullName evidence="1">Uncharacterized protein</fullName>
    </submittedName>
</protein>